<dbReference type="GO" id="GO:0016477">
    <property type="term" value="P:cell migration"/>
    <property type="evidence" value="ECO:0007669"/>
    <property type="project" value="TreeGrafter"/>
</dbReference>
<dbReference type="FunCoup" id="H2ZKK8">
    <property type="interactions" value="165"/>
</dbReference>
<feature type="domain" description="SH3" evidence="8">
    <location>
        <begin position="237"/>
        <end position="308"/>
    </location>
</feature>
<dbReference type="SUPFAM" id="SSF50044">
    <property type="entry name" value="SH3-domain"/>
    <property type="match status" value="2"/>
</dbReference>
<evidence type="ECO:0000256" key="4">
    <source>
        <dbReference type="PROSITE-ProRule" id="PRU00191"/>
    </source>
</evidence>
<organism evidence="9 10">
    <name type="scientific">Ciona savignyi</name>
    <name type="common">Pacific transparent sea squirt</name>
    <dbReference type="NCBI Taxonomy" id="51511"/>
    <lineage>
        <taxon>Eukaryota</taxon>
        <taxon>Metazoa</taxon>
        <taxon>Chordata</taxon>
        <taxon>Tunicata</taxon>
        <taxon>Ascidiacea</taxon>
        <taxon>Phlebobranchia</taxon>
        <taxon>Cionidae</taxon>
        <taxon>Ciona</taxon>
    </lineage>
</organism>
<dbReference type="CDD" id="cd09926">
    <property type="entry name" value="SH2_CRK_like"/>
    <property type="match status" value="1"/>
</dbReference>
<dbReference type="PRINTS" id="PR00401">
    <property type="entry name" value="SH2DOMAIN"/>
</dbReference>
<dbReference type="STRING" id="51511.ENSCSAVP00000018124"/>
<dbReference type="PROSITE" id="PS50002">
    <property type="entry name" value="SH3"/>
    <property type="match status" value="2"/>
</dbReference>
<dbReference type="InterPro" id="IPR036860">
    <property type="entry name" value="SH2_dom_sf"/>
</dbReference>
<sequence length="314" mass="35886">MGSANFNSADRDSWYFGMLSRKESQDRLLHQKHGSFLVRDSTTCPGDYVLSVSENSKVSHYIINNLQMKLKIGDQQFDSMPELLDFYKVHYLDTTTLIEPIPKPMKPSQPVNPIVAKKREALPLLVRALFDFKSDDSDDLPFSKHEILEVVEKPEENWWNARNAQGRVGQIPVPYVEVYTAIRNSTPGTYQLPGPQLQLNQARPVSMPTVNGPVYAEVITRRVPNAYDPTALALEVMIYIYICLIYNFNYILYLNKTKQTVMGFHDFIKPKVGDRIQVTQMNKSGQWEGICNGKQGKFPFTHVKLVEYKDSGKS</sequence>
<keyword evidence="6" id="KW-1133">Transmembrane helix</keyword>
<dbReference type="GO" id="GO:0030971">
    <property type="term" value="F:receptor tyrosine kinase binding"/>
    <property type="evidence" value="ECO:0007669"/>
    <property type="project" value="TreeGrafter"/>
</dbReference>
<dbReference type="SMART" id="SM00252">
    <property type="entry name" value="SH2"/>
    <property type="match status" value="1"/>
</dbReference>
<comment type="similarity">
    <text evidence="1">Belongs to the CRK family.</text>
</comment>
<feature type="domain" description="SH3" evidence="8">
    <location>
        <begin position="121"/>
        <end position="181"/>
    </location>
</feature>
<evidence type="ECO:0000256" key="2">
    <source>
        <dbReference type="ARBA" id="ARBA00022443"/>
    </source>
</evidence>
<evidence type="ECO:0000256" key="6">
    <source>
        <dbReference type="SAM" id="Phobius"/>
    </source>
</evidence>
<dbReference type="Pfam" id="PF00018">
    <property type="entry name" value="SH3_1"/>
    <property type="match status" value="1"/>
</dbReference>
<dbReference type="eggNOG" id="KOG4792">
    <property type="taxonomic scope" value="Eukaryota"/>
</dbReference>
<feature type="domain" description="SH2" evidence="7">
    <location>
        <begin position="14"/>
        <end position="101"/>
    </location>
</feature>
<reference evidence="9" key="2">
    <citation type="submission" date="2025-08" db="UniProtKB">
        <authorList>
            <consortium name="Ensembl"/>
        </authorList>
    </citation>
    <scope>IDENTIFICATION</scope>
</reference>
<dbReference type="Pfam" id="PF07653">
    <property type="entry name" value="SH3_2"/>
    <property type="match status" value="1"/>
</dbReference>
<name>H2ZKK8_CIOSA</name>
<dbReference type="SUPFAM" id="SSF55550">
    <property type="entry name" value="SH2 domain"/>
    <property type="match status" value="1"/>
</dbReference>
<keyword evidence="2 5" id="KW-0728">SH3 domain</keyword>
<dbReference type="Ensembl" id="ENSCSAVT00000018321.1">
    <property type="protein sequence ID" value="ENSCSAVP00000018124.1"/>
    <property type="gene ID" value="ENSCSAVG00000010659.1"/>
</dbReference>
<evidence type="ECO:0000313" key="9">
    <source>
        <dbReference type="Ensembl" id="ENSCSAVP00000018124.1"/>
    </source>
</evidence>
<evidence type="ECO:0000256" key="5">
    <source>
        <dbReference type="PROSITE-ProRule" id="PRU00192"/>
    </source>
</evidence>
<dbReference type="AlphaFoldDB" id="H2ZKK8"/>
<dbReference type="GO" id="GO:0007167">
    <property type="term" value="P:enzyme-linked receptor protein signaling pathway"/>
    <property type="evidence" value="ECO:0007669"/>
    <property type="project" value="TreeGrafter"/>
</dbReference>
<dbReference type="PRINTS" id="PR00452">
    <property type="entry name" value="SH3DOMAIN"/>
</dbReference>
<dbReference type="GO" id="GO:0005737">
    <property type="term" value="C:cytoplasm"/>
    <property type="evidence" value="ECO:0007669"/>
    <property type="project" value="TreeGrafter"/>
</dbReference>
<keyword evidence="6" id="KW-0812">Transmembrane</keyword>
<keyword evidence="3 4" id="KW-0727">SH2 domain</keyword>
<proteinExistence type="inferred from homology"/>
<accession>H2ZKK8</accession>
<dbReference type="PANTHER" id="PTHR19969:SF5">
    <property type="entry name" value="CRK-LIKE PROTEIN"/>
    <property type="match status" value="1"/>
</dbReference>
<dbReference type="PROSITE" id="PS50001">
    <property type="entry name" value="SH2"/>
    <property type="match status" value="1"/>
</dbReference>
<evidence type="ECO:0000256" key="1">
    <source>
        <dbReference type="ARBA" id="ARBA00009756"/>
    </source>
</evidence>
<keyword evidence="6" id="KW-0472">Membrane</keyword>
<dbReference type="InParanoid" id="H2ZKK8"/>
<dbReference type="Pfam" id="PF00017">
    <property type="entry name" value="SH2"/>
    <property type="match status" value="1"/>
</dbReference>
<evidence type="ECO:0000313" key="10">
    <source>
        <dbReference type="Proteomes" id="UP000007875"/>
    </source>
</evidence>
<dbReference type="PANTHER" id="PTHR19969">
    <property type="entry name" value="SH2-SH3 ADAPTOR PROTEIN-RELATED"/>
    <property type="match status" value="1"/>
</dbReference>
<dbReference type="FunFam" id="3.30.505.10:FF:000026">
    <property type="entry name" value="adapter molecule crk isoform X1"/>
    <property type="match status" value="1"/>
</dbReference>
<protein>
    <submittedName>
        <fullName evidence="9">Uncharacterized protein</fullName>
    </submittedName>
</protein>
<keyword evidence="10" id="KW-1185">Reference proteome</keyword>
<evidence type="ECO:0000259" key="7">
    <source>
        <dbReference type="PROSITE" id="PS50001"/>
    </source>
</evidence>
<dbReference type="InterPro" id="IPR051184">
    <property type="entry name" value="Tyrosine-phos_adapter"/>
</dbReference>
<dbReference type="Proteomes" id="UP000007875">
    <property type="component" value="Unassembled WGS sequence"/>
</dbReference>
<dbReference type="SMART" id="SM00326">
    <property type="entry name" value="SH3"/>
    <property type="match status" value="2"/>
</dbReference>
<evidence type="ECO:0000256" key="3">
    <source>
        <dbReference type="ARBA" id="ARBA00022999"/>
    </source>
</evidence>
<dbReference type="InterPro" id="IPR000980">
    <property type="entry name" value="SH2"/>
</dbReference>
<dbReference type="InterPro" id="IPR001452">
    <property type="entry name" value="SH3_domain"/>
</dbReference>
<evidence type="ECO:0000259" key="8">
    <source>
        <dbReference type="PROSITE" id="PS50002"/>
    </source>
</evidence>
<dbReference type="Gene3D" id="3.30.505.10">
    <property type="entry name" value="SH2 domain"/>
    <property type="match status" value="1"/>
</dbReference>
<reference evidence="10" key="1">
    <citation type="submission" date="2003-08" db="EMBL/GenBank/DDBJ databases">
        <authorList>
            <person name="Birren B."/>
            <person name="Nusbaum C."/>
            <person name="Abebe A."/>
            <person name="Abouelleil A."/>
            <person name="Adekoya E."/>
            <person name="Ait-zahra M."/>
            <person name="Allen N."/>
            <person name="Allen T."/>
            <person name="An P."/>
            <person name="Anderson M."/>
            <person name="Anderson S."/>
            <person name="Arachchi H."/>
            <person name="Armbruster J."/>
            <person name="Bachantsang P."/>
            <person name="Baldwin J."/>
            <person name="Barry A."/>
            <person name="Bayul T."/>
            <person name="Blitshsteyn B."/>
            <person name="Bloom T."/>
            <person name="Blye J."/>
            <person name="Boguslavskiy L."/>
            <person name="Borowsky M."/>
            <person name="Boukhgalter B."/>
            <person name="Brunache A."/>
            <person name="Butler J."/>
            <person name="Calixte N."/>
            <person name="Calvo S."/>
            <person name="Camarata J."/>
            <person name="Campo K."/>
            <person name="Chang J."/>
            <person name="Cheshatsang Y."/>
            <person name="Citroen M."/>
            <person name="Collymore A."/>
            <person name="Considine T."/>
            <person name="Cook A."/>
            <person name="Cooke P."/>
            <person name="Corum B."/>
            <person name="Cuomo C."/>
            <person name="David R."/>
            <person name="Dawoe T."/>
            <person name="Degray S."/>
            <person name="Dodge S."/>
            <person name="Dooley K."/>
            <person name="Dorje P."/>
            <person name="Dorjee K."/>
            <person name="Dorris L."/>
            <person name="Duffey N."/>
            <person name="Dupes A."/>
            <person name="Elkins T."/>
            <person name="Engels R."/>
            <person name="Erickson J."/>
            <person name="Farina A."/>
            <person name="Faro S."/>
            <person name="Ferreira P."/>
            <person name="Fischer H."/>
            <person name="Fitzgerald M."/>
            <person name="Foley K."/>
            <person name="Gage D."/>
            <person name="Galagan J."/>
            <person name="Gearin G."/>
            <person name="Gnerre S."/>
            <person name="Gnirke A."/>
            <person name="Goyette A."/>
            <person name="Graham J."/>
            <person name="Grandbois E."/>
            <person name="Gyaltsen K."/>
            <person name="Hafez N."/>
            <person name="Hagopian D."/>
            <person name="Hagos B."/>
            <person name="Hall J."/>
            <person name="Hatcher B."/>
            <person name="Heller A."/>
            <person name="Higgins H."/>
            <person name="Honan T."/>
            <person name="Horn A."/>
            <person name="Houde N."/>
            <person name="Hughes L."/>
            <person name="Hulme W."/>
            <person name="Husby E."/>
            <person name="Iliev I."/>
            <person name="Jaffe D."/>
            <person name="Jones C."/>
            <person name="Kamal M."/>
            <person name="Kamat A."/>
            <person name="Kamvysselis M."/>
            <person name="Karlsson E."/>
            <person name="Kells C."/>
            <person name="Kieu A."/>
            <person name="Kisner P."/>
            <person name="Kodira C."/>
            <person name="Kulbokas E."/>
            <person name="Labutti K."/>
            <person name="Lama D."/>
            <person name="Landers T."/>
            <person name="Leger J."/>
            <person name="Levine S."/>
            <person name="Lewis D."/>
            <person name="Lewis T."/>
            <person name="Lindblad-toh K."/>
            <person name="Liu X."/>
            <person name="Lokyitsang T."/>
            <person name="Lokyitsang Y."/>
            <person name="Lucien O."/>
            <person name="Lui A."/>
            <person name="Ma L.J."/>
            <person name="Mabbitt R."/>
            <person name="Macdonald J."/>
            <person name="Maclean C."/>
            <person name="Major J."/>
            <person name="Manning J."/>
            <person name="Marabella R."/>
            <person name="Maru K."/>
            <person name="Matthews C."/>
            <person name="Mauceli E."/>
            <person name="Mccarthy M."/>
            <person name="Mcdonough S."/>
            <person name="Mcghee T."/>
            <person name="Meldrim J."/>
            <person name="Meneus L."/>
            <person name="Mesirov J."/>
            <person name="Mihalev A."/>
            <person name="Mihova T."/>
            <person name="Mikkelsen T."/>
            <person name="Mlenga V."/>
            <person name="Moru K."/>
            <person name="Mozes J."/>
            <person name="Mulrain L."/>
            <person name="Munson G."/>
            <person name="Naylor J."/>
            <person name="Newes C."/>
            <person name="Nguyen C."/>
            <person name="Nguyen N."/>
            <person name="Nguyen T."/>
            <person name="Nicol R."/>
            <person name="Nielsen C."/>
            <person name="Nizzari M."/>
            <person name="Norbu C."/>
            <person name="Norbu N."/>
            <person name="O'donnell P."/>
            <person name="Okoawo O."/>
            <person name="O'leary S."/>
            <person name="Omotosho B."/>
            <person name="O'neill K."/>
            <person name="Osman S."/>
            <person name="Parker S."/>
            <person name="Perrin D."/>
            <person name="Phunkhang P."/>
            <person name="Piqani B."/>
            <person name="Purcell S."/>
            <person name="Rachupka T."/>
            <person name="Ramasamy U."/>
            <person name="Rameau R."/>
            <person name="Ray V."/>
            <person name="Raymond C."/>
            <person name="Retta R."/>
            <person name="Richardson S."/>
            <person name="Rise C."/>
            <person name="Rodriguez J."/>
            <person name="Rogers J."/>
            <person name="Rogov P."/>
            <person name="Rutman M."/>
            <person name="Schupbach R."/>
            <person name="Seaman C."/>
            <person name="Settipalli S."/>
            <person name="Sharpe T."/>
            <person name="Sheridan J."/>
            <person name="Sherpa N."/>
            <person name="Shi J."/>
            <person name="Smirnov S."/>
            <person name="Smith C."/>
            <person name="Sougnez C."/>
            <person name="Spencer B."/>
            <person name="Stalker J."/>
            <person name="Stange-thomann N."/>
            <person name="Stavropoulos S."/>
            <person name="Stetson K."/>
            <person name="Stone C."/>
            <person name="Stone S."/>
            <person name="Stubbs M."/>
            <person name="Talamas J."/>
            <person name="Tchuinga P."/>
            <person name="Tenzing P."/>
            <person name="Tesfaye S."/>
            <person name="Theodore J."/>
            <person name="Thoulutsang Y."/>
            <person name="Topham K."/>
            <person name="Towey S."/>
            <person name="Tsamla T."/>
            <person name="Tsomo N."/>
            <person name="Vallee D."/>
            <person name="Vassiliev H."/>
            <person name="Venkataraman V."/>
            <person name="Vinson J."/>
            <person name="Vo A."/>
            <person name="Wade C."/>
            <person name="Wang S."/>
            <person name="Wangchuk T."/>
            <person name="Wangdi T."/>
            <person name="Whittaker C."/>
            <person name="Wilkinson J."/>
            <person name="Wu Y."/>
            <person name="Wyman D."/>
            <person name="Yadav S."/>
            <person name="Yang S."/>
            <person name="Yang X."/>
            <person name="Yeager S."/>
            <person name="Yee E."/>
            <person name="Young G."/>
            <person name="Zainoun J."/>
            <person name="Zembeck L."/>
            <person name="Zimmer A."/>
            <person name="Zody M."/>
            <person name="Lander E."/>
        </authorList>
    </citation>
    <scope>NUCLEOTIDE SEQUENCE [LARGE SCALE GENOMIC DNA]</scope>
</reference>
<dbReference type="GeneTree" id="ENSGT00820000127055"/>
<dbReference type="GO" id="GO:0035591">
    <property type="term" value="F:signaling adaptor activity"/>
    <property type="evidence" value="ECO:0007669"/>
    <property type="project" value="TreeGrafter"/>
</dbReference>
<feature type="transmembrane region" description="Helical" evidence="6">
    <location>
        <begin position="231"/>
        <end position="252"/>
    </location>
</feature>
<dbReference type="Gene3D" id="2.30.30.40">
    <property type="entry name" value="SH3 Domains"/>
    <property type="match status" value="3"/>
</dbReference>
<reference evidence="9" key="3">
    <citation type="submission" date="2025-09" db="UniProtKB">
        <authorList>
            <consortium name="Ensembl"/>
        </authorList>
    </citation>
    <scope>IDENTIFICATION</scope>
</reference>
<dbReference type="InterPro" id="IPR036028">
    <property type="entry name" value="SH3-like_dom_sf"/>
</dbReference>
<dbReference type="GO" id="GO:1902531">
    <property type="term" value="P:regulation of intracellular signal transduction"/>
    <property type="evidence" value="ECO:0007669"/>
    <property type="project" value="UniProtKB-ARBA"/>
</dbReference>